<organism evidence="2 3">
    <name type="scientific">Microctonus aethiopoides</name>
    <dbReference type="NCBI Taxonomy" id="144406"/>
    <lineage>
        <taxon>Eukaryota</taxon>
        <taxon>Metazoa</taxon>
        <taxon>Ecdysozoa</taxon>
        <taxon>Arthropoda</taxon>
        <taxon>Hexapoda</taxon>
        <taxon>Insecta</taxon>
        <taxon>Pterygota</taxon>
        <taxon>Neoptera</taxon>
        <taxon>Endopterygota</taxon>
        <taxon>Hymenoptera</taxon>
        <taxon>Apocrita</taxon>
        <taxon>Ichneumonoidea</taxon>
        <taxon>Braconidae</taxon>
        <taxon>Euphorinae</taxon>
        <taxon>Microctonus</taxon>
    </lineage>
</organism>
<dbReference type="AlphaFoldDB" id="A0AA39KX27"/>
<gene>
    <name evidence="2" type="ORF">PV328_001207</name>
</gene>
<accession>A0AA39KX27</accession>
<feature type="compositionally biased region" description="Low complexity" evidence="1">
    <location>
        <begin position="1"/>
        <end position="13"/>
    </location>
</feature>
<sequence length="186" mass="21875">MVNVSSRSNSSSEENADSWQEWSWDTQHDNTRHTEQTNDPVNSNDVLPNTANPTDTEPVKRGQGRPRKNPQGEQVTKTTQPADHNYNLRKRKPLIVDDNKIQQQHTTPTIQTSKRKHTSSEERASQARIRRNSSRFIRIKQIDSDSDDEYSDTDDIKDRHETKLNSRILYQRNQKRRRNNRKNEIE</sequence>
<dbReference type="Proteomes" id="UP001168990">
    <property type="component" value="Unassembled WGS sequence"/>
</dbReference>
<feature type="compositionally biased region" description="Basic and acidic residues" evidence="1">
    <location>
        <begin position="26"/>
        <end position="36"/>
    </location>
</feature>
<feature type="compositionally biased region" description="Polar residues" evidence="1">
    <location>
        <begin position="71"/>
        <end position="82"/>
    </location>
</feature>
<evidence type="ECO:0000256" key="1">
    <source>
        <dbReference type="SAM" id="MobiDB-lite"/>
    </source>
</evidence>
<feature type="compositionally biased region" description="Acidic residues" evidence="1">
    <location>
        <begin position="144"/>
        <end position="153"/>
    </location>
</feature>
<feature type="compositionally biased region" description="Polar residues" evidence="1">
    <location>
        <begin position="37"/>
        <end position="55"/>
    </location>
</feature>
<proteinExistence type="predicted"/>
<protein>
    <submittedName>
        <fullName evidence="2">Uncharacterized protein</fullName>
    </submittedName>
</protein>
<keyword evidence="3" id="KW-1185">Reference proteome</keyword>
<feature type="region of interest" description="Disordered" evidence="1">
    <location>
        <begin position="1"/>
        <end position="186"/>
    </location>
</feature>
<evidence type="ECO:0000313" key="3">
    <source>
        <dbReference type="Proteomes" id="UP001168990"/>
    </source>
</evidence>
<feature type="compositionally biased region" description="Basic and acidic residues" evidence="1">
    <location>
        <begin position="154"/>
        <end position="164"/>
    </location>
</feature>
<name>A0AA39KX27_9HYME</name>
<dbReference type="EMBL" id="JAQQBS010000001">
    <property type="protein sequence ID" value="KAK0177128.1"/>
    <property type="molecule type" value="Genomic_DNA"/>
</dbReference>
<reference evidence="2" key="1">
    <citation type="journal article" date="2023" name="bioRxiv">
        <title>Scaffold-level genome assemblies of two parasitoid biocontrol wasps reveal the parthenogenesis mechanism and an associated novel virus.</title>
        <authorList>
            <person name="Inwood S."/>
            <person name="Skelly J."/>
            <person name="Guhlin J."/>
            <person name="Harrop T."/>
            <person name="Goldson S."/>
            <person name="Dearden P."/>
        </authorList>
    </citation>
    <scope>NUCLEOTIDE SEQUENCE</scope>
    <source>
        <strain evidence="2">Irish</strain>
        <tissue evidence="2">Whole body</tissue>
    </source>
</reference>
<reference evidence="2" key="2">
    <citation type="submission" date="2023-03" db="EMBL/GenBank/DDBJ databases">
        <authorList>
            <person name="Inwood S.N."/>
            <person name="Skelly J.G."/>
            <person name="Guhlin J."/>
            <person name="Harrop T.W.R."/>
            <person name="Goldson S.G."/>
            <person name="Dearden P.K."/>
        </authorList>
    </citation>
    <scope>NUCLEOTIDE SEQUENCE</scope>
    <source>
        <strain evidence="2">Irish</strain>
        <tissue evidence="2">Whole body</tissue>
    </source>
</reference>
<comment type="caution">
    <text evidence="2">The sequence shown here is derived from an EMBL/GenBank/DDBJ whole genome shotgun (WGS) entry which is preliminary data.</text>
</comment>
<feature type="compositionally biased region" description="Low complexity" evidence="1">
    <location>
        <begin position="101"/>
        <end position="112"/>
    </location>
</feature>
<evidence type="ECO:0000313" key="2">
    <source>
        <dbReference type="EMBL" id="KAK0177128.1"/>
    </source>
</evidence>